<proteinExistence type="predicted"/>
<comment type="caution">
    <text evidence="2">The sequence shown here is derived from an EMBL/GenBank/DDBJ whole genome shotgun (WGS) entry which is preliminary data.</text>
</comment>
<evidence type="ECO:0000313" key="3">
    <source>
        <dbReference type="Proteomes" id="UP000295172"/>
    </source>
</evidence>
<accession>A0A4R4XB49</accession>
<dbReference type="AlphaFoldDB" id="A0A4R4XB49"/>
<keyword evidence="1" id="KW-0472">Membrane</keyword>
<sequence>MIWRLLADAMFVLHAAFLLFFVFGAFLAWKWRKLIWVHFGIVIWNLAIVVIDYDCPFTGTEKFFLRRGGESVYEAGYINHYLDGTIWPEGATPTAEKVGFALVVIGYVGFFVLRRRRRGAAAQDDVRGDSVGPRT</sequence>
<keyword evidence="1" id="KW-0812">Transmembrane</keyword>
<gene>
    <name evidence="2" type="ORF">E1218_09310</name>
</gene>
<name>A0A4R4XB49_9ACTN</name>
<dbReference type="Proteomes" id="UP000295172">
    <property type="component" value="Unassembled WGS sequence"/>
</dbReference>
<evidence type="ECO:0000313" key="2">
    <source>
        <dbReference type="EMBL" id="TDD27851.1"/>
    </source>
</evidence>
<dbReference type="OrthoDB" id="370375at2"/>
<keyword evidence="1" id="KW-1133">Transmembrane helix</keyword>
<feature type="transmembrane region" description="Helical" evidence="1">
    <location>
        <begin position="34"/>
        <end position="53"/>
    </location>
</feature>
<organism evidence="2 3">
    <name type="scientific">Kribbella turkmenica</name>
    <dbReference type="NCBI Taxonomy" id="2530375"/>
    <lineage>
        <taxon>Bacteria</taxon>
        <taxon>Bacillati</taxon>
        <taxon>Actinomycetota</taxon>
        <taxon>Actinomycetes</taxon>
        <taxon>Propionibacteriales</taxon>
        <taxon>Kribbellaceae</taxon>
        <taxon>Kribbella</taxon>
    </lineage>
</organism>
<protein>
    <submittedName>
        <fullName evidence="2">DUF2784 domain-containing protein</fullName>
    </submittedName>
</protein>
<keyword evidence="3" id="KW-1185">Reference proteome</keyword>
<dbReference type="InterPro" id="IPR021218">
    <property type="entry name" value="DUF2784"/>
</dbReference>
<reference evidence="2 3" key="1">
    <citation type="submission" date="2019-02" db="EMBL/GenBank/DDBJ databases">
        <title>Draft genome sequences of novel Actinobacteria.</title>
        <authorList>
            <person name="Sahin N."/>
            <person name="Ay H."/>
            <person name="Saygin H."/>
        </authorList>
    </citation>
    <scope>NUCLEOTIDE SEQUENCE [LARGE SCALE GENOMIC DNA]</scope>
    <source>
        <strain evidence="2 3">16K104</strain>
    </source>
</reference>
<dbReference type="Pfam" id="PF10861">
    <property type="entry name" value="DUF2784"/>
    <property type="match status" value="1"/>
</dbReference>
<feature type="transmembrane region" description="Helical" evidence="1">
    <location>
        <begin position="97"/>
        <end position="113"/>
    </location>
</feature>
<dbReference type="RefSeq" id="WP_132318318.1">
    <property type="nucleotide sequence ID" value="NZ_SMKR01000029.1"/>
</dbReference>
<feature type="transmembrane region" description="Helical" evidence="1">
    <location>
        <begin position="6"/>
        <end position="27"/>
    </location>
</feature>
<dbReference type="EMBL" id="SMKR01000029">
    <property type="protein sequence ID" value="TDD27851.1"/>
    <property type="molecule type" value="Genomic_DNA"/>
</dbReference>
<evidence type="ECO:0000256" key="1">
    <source>
        <dbReference type="SAM" id="Phobius"/>
    </source>
</evidence>